<organism evidence="1 2">
    <name type="scientific">Candidatus Doudnabacteria bacterium RIFCSPHIGHO2_12_FULL_48_16</name>
    <dbReference type="NCBI Taxonomy" id="1817838"/>
    <lineage>
        <taxon>Bacteria</taxon>
        <taxon>Candidatus Doudnaibacteriota</taxon>
    </lineage>
</organism>
<comment type="caution">
    <text evidence="1">The sequence shown here is derived from an EMBL/GenBank/DDBJ whole genome shotgun (WGS) entry which is preliminary data.</text>
</comment>
<reference evidence="1 2" key="1">
    <citation type="journal article" date="2016" name="Nat. Commun.">
        <title>Thousands of microbial genomes shed light on interconnected biogeochemical processes in an aquifer system.</title>
        <authorList>
            <person name="Anantharaman K."/>
            <person name="Brown C.T."/>
            <person name="Hug L.A."/>
            <person name="Sharon I."/>
            <person name="Castelle C.J."/>
            <person name="Probst A.J."/>
            <person name="Thomas B.C."/>
            <person name="Singh A."/>
            <person name="Wilkins M.J."/>
            <person name="Karaoz U."/>
            <person name="Brodie E.L."/>
            <person name="Williams K.H."/>
            <person name="Hubbard S.S."/>
            <person name="Banfield J.F."/>
        </authorList>
    </citation>
    <scope>NUCLEOTIDE SEQUENCE [LARGE SCALE GENOMIC DNA]</scope>
</reference>
<dbReference type="AlphaFoldDB" id="A0A1F5PKN2"/>
<accession>A0A1F5PKN2</accession>
<proteinExistence type="predicted"/>
<sequence>MSEFEKQKYTIISQLKGLCAHCANEVHHSCRLQSIVTELATLSGVPLIVNDRFNGLLIHK</sequence>
<evidence type="ECO:0000313" key="2">
    <source>
        <dbReference type="Proteomes" id="UP000177682"/>
    </source>
</evidence>
<name>A0A1F5PKN2_9BACT</name>
<dbReference type="EMBL" id="MFEY01000007">
    <property type="protein sequence ID" value="OGE90364.1"/>
    <property type="molecule type" value="Genomic_DNA"/>
</dbReference>
<dbReference type="Proteomes" id="UP000177682">
    <property type="component" value="Unassembled WGS sequence"/>
</dbReference>
<gene>
    <name evidence="1" type="ORF">A3E29_04755</name>
</gene>
<evidence type="ECO:0000313" key="1">
    <source>
        <dbReference type="EMBL" id="OGE90364.1"/>
    </source>
</evidence>
<protein>
    <submittedName>
        <fullName evidence="1">Uncharacterized protein</fullName>
    </submittedName>
</protein>